<proteinExistence type="predicted"/>
<dbReference type="EMBL" id="NVDG01000056">
    <property type="protein sequence ID" value="PFU38090.1"/>
    <property type="molecule type" value="Genomic_DNA"/>
</dbReference>
<dbReference type="AlphaFoldDB" id="A0A2B3TU34"/>
<dbReference type="Proteomes" id="UP000224076">
    <property type="component" value="Unassembled WGS sequence"/>
</dbReference>
<gene>
    <name evidence="1" type="ORF">COK86_26370</name>
</gene>
<accession>A0A2B3TU34</accession>
<name>A0A2B3TU34_BACCE</name>
<organism evidence="1 2">
    <name type="scientific">Bacillus cereus</name>
    <dbReference type="NCBI Taxonomy" id="1396"/>
    <lineage>
        <taxon>Bacteria</taxon>
        <taxon>Bacillati</taxon>
        <taxon>Bacillota</taxon>
        <taxon>Bacilli</taxon>
        <taxon>Bacillales</taxon>
        <taxon>Bacillaceae</taxon>
        <taxon>Bacillus</taxon>
        <taxon>Bacillus cereus group</taxon>
    </lineage>
</organism>
<protein>
    <submittedName>
        <fullName evidence="1">Uncharacterized protein</fullName>
    </submittedName>
</protein>
<comment type="caution">
    <text evidence="1">The sequence shown here is derived from an EMBL/GenBank/DDBJ whole genome shotgun (WGS) entry which is preliminary data.</text>
</comment>
<evidence type="ECO:0000313" key="2">
    <source>
        <dbReference type="Proteomes" id="UP000224076"/>
    </source>
</evidence>
<reference evidence="1 2" key="1">
    <citation type="submission" date="2017-09" db="EMBL/GenBank/DDBJ databases">
        <title>Large-scale bioinformatics analysis of Bacillus genomes uncovers conserved roles of natural products in bacterial physiology.</title>
        <authorList>
            <consortium name="Agbiome Team Llc"/>
            <person name="Bleich R.M."/>
            <person name="Grubbs K.J."/>
            <person name="Santa Maria K.C."/>
            <person name="Allen S.E."/>
            <person name="Farag S."/>
            <person name="Shank E.A."/>
            <person name="Bowers A."/>
        </authorList>
    </citation>
    <scope>NUCLEOTIDE SEQUENCE [LARGE SCALE GENOMIC DNA]</scope>
    <source>
        <strain evidence="1 2">AFS061806</strain>
    </source>
</reference>
<evidence type="ECO:0000313" key="1">
    <source>
        <dbReference type="EMBL" id="PFU38090.1"/>
    </source>
</evidence>
<sequence length="61" mass="7407">MEMNNPLVDYGFTLYYFIKKLKKKRTIIGPFLLFIEKHLRGREMQRIKRMLNINVFNSGLK</sequence>